<sequence length="96" mass="11151">MGIMPMCRYCRVNNKMFRNDASSSGGGTSTQPQPMPDMDMMENIDSNTQEIVSMLERHHPDIINRLICCNMSIDEVREYLSKVVRMALMHHMMHQM</sequence>
<comment type="caution">
    <text evidence="2">The sequence shown here is derived from an EMBL/GenBank/DDBJ whole genome shotgun (WGS) entry which is preliminary data.</text>
</comment>
<feature type="region of interest" description="Disordered" evidence="1">
    <location>
        <begin position="17"/>
        <end position="40"/>
    </location>
</feature>
<evidence type="ECO:0000313" key="3">
    <source>
        <dbReference type="Proteomes" id="UP001565220"/>
    </source>
</evidence>
<protein>
    <submittedName>
        <fullName evidence="2">Uncharacterized protein</fullName>
    </submittedName>
</protein>
<evidence type="ECO:0000313" key="2">
    <source>
        <dbReference type="EMBL" id="MEY8764323.1"/>
    </source>
</evidence>
<evidence type="ECO:0000256" key="1">
    <source>
        <dbReference type="SAM" id="MobiDB-lite"/>
    </source>
</evidence>
<proteinExistence type="predicted"/>
<organism evidence="2 3">
    <name type="scientific">Clostridium lapidicellarium</name>
    <dbReference type="NCBI Taxonomy" id="3240931"/>
    <lineage>
        <taxon>Bacteria</taxon>
        <taxon>Bacillati</taxon>
        <taxon>Bacillota</taxon>
        <taxon>Clostridia</taxon>
        <taxon>Eubacteriales</taxon>
        <taxon>Clostridiaceae</taxon>
        <taxon>Clostridium</taxon>
    </lineage>
</organism>
<reference evidence="2 3" key="1">
    <citation type="submission" date="2024-08" db="EMBL/GenBank/DDBJ databases">
        <title>Clostridium lapicellarii sp. nov., and Clostridium renhuaiense sp. nov., two species isolated from the mud in a fermentation cellar used for producing sauce-flavour Chinese liquors.</title>
        <authorList>
            <person name="Yang F."/>
            <person name="Wang H."/>
            <person name="Chen L.Q."/>
            <person name="Zhou N."/>
            <person name="Lu J.J."/>
            <person name="Pu X.X."/>
            <person name="Wan B."/>
            <person name="Wang L."/>
            <person name="Liu S.J."/>
        </authorList>
    </citation>
    <scope>NUCLEOTIDE SEQUENCE [LARGE SCALE GENOMIC DNA]</scope>
    <source>
        <strain evidence="2 3">MT-113</strain>
    </source>
</reference>
<feature type="compositionally biased region" description="Low complexity" evidence="1">
    <location>
        <begin position="29"/>
        <end position="38"/>
    </location>
</feature>
<keyword evidence="3" id="KW-1185">Reference proteome</keyword>
<dbReference type="Proteomes" id="UP001565220">
    <property type="component" value="Unassembled WGS sequence"/>
</dbReference>
<accession>A0ABV4DZL3</accession>
<name>A0ABV4DZL3_9CLOT</name>
<dbReference type="EMBL" id="JBGFFE010000019">
    <property type="protein sequence ID" value="MEY8764323.1"/>
    <property type="molecule type" value="Genomic_DNA"/>
</dbReference>
<gene>
    <name evidence="2" type="ORF">AB8S09_11855</name>
</gene>